<protein>
    <submittedName>
        <fullName evidence="2">Uncharacterized protein</fullName>
    </submittedName>
</protein>
<gene>
    <name evidence="2" type="ORF">FYJ43_11080</name>
</gene>
<evidence type="ECO:0000313" key="2">
    <source>
        <dbReference type="EMBL" id="MSS46546.1"/>
    </source>
</evidence>
<dbReference type="Proteomes" id="UP000466104">
    <property type="component" value="Unassembled WGS sequence"/>
</dbReference>
<evidence type="ECO:0000256" key="1">
    <source>
        <dbReference type="SAM" id="MobiDB-lite"/>
    </source>
</evidence>
<evidence type="ECO:0000313" key="3">
    <source>
        <dbReference type="Proteomes" id="UP000466104"/>
    </source>
</evidence>
<comment type="caution">
    <text evidence="2">The sequence shown here is derived from an EMBL/GenBank/DDBJ whole genome shotgun (WGS) entry which is preliminary data.</text>
</comment>
<reference evidence="2 3" key="1">
    <citation type="submission" date="2019-08" db="EMBL/GenBank/DDBJ databases">
        <title>In-depth cultivation of the pig gut microbiome towards novel bacterial diversity and tailored functional studies.</title>
        <authorList>
            <person name="Wylensek D."/>
            <person name="Hitch T.C.A."/>
            <person name="Clavel T."/>
        </authorList>
    </citation>
    <scope>NUCLEOTIDE SEQUENCE [LARGE SCALE GENOMIC DNA]</scope>
    <source>
        <strain evidence="2 3">WCA-380-WT-3A</strain>
    </source>
</reference>
<proteinExistence type="predicted"/>
<feature type="region of interest" description="Disordered" evidence="1">
    <location>
        <begin position="41"/>
        <end position="63"/>
    </location>
</feature>
<keyword evidence="3" id="KW-1185">Reference proteome</keyword>
<organism evidence="2 3">
    <name type="scientific">Cutibacterium porci</name>
    <dbReference type="NCBI Taxonomy" id="2605781"/>
    <lineage>
        <taxon>Bacteria</taxon>
        <taxon>Bacillati</taxon>
        <taxon>Actinomycetota</taxon>
        <taxon>Actinomycetes</taxon>
        <taxon>Propionibacteriales</taxon>
        <taxon>Propionibacteriaceae</taxon>
        <taxon>Cutibacterium</taxon>
    </lineage>
</organism>
<dbReference type="EMBL" id="VUMG01000004">
    <property type="protein sequence ID" value="MSS46546.1"/>
    <property type="molecule type" value="Genomic_DNA"/>
</dbReference>
<sequence length="63" mass="6757">MGIPSTLLLGKLYLMTSRNTIKLAATKIALHDISADLPRSSTRAAQLTANSETTKKEPSARMA</sequence>
<name>A0A7K0J9C4_9ACTN</name>
<dbReference type="AlphaFoldDB" id="A0A7K0J9C4"/>
<dbReference type="RefSeq" id="WP_154564746.1">
    <property type="nucleotide sequence ID" value="NZ_VUMG01000004.1"/>
</dbReference>
<feature type="compositionally biased region" description="Basic and acidic residues" evidence="1">
    <location>
        <begin position="53"/>
        <end position="63"/>
    </location>
</feature>
<feature type="compositionally biased region" description="Polar residues" evidence="1">
    <location>
        <begin position="41"/>
        <end position="52"/>
    </location>
</feature>
<accession>A0A7K0J9C4</accession>